<proteinExistence type="predicted"/>
<evidence type="ECO:0000259" key="1">
    <source>
        <dbReference type="Pfam" id="PF08765"/>
    </source>
</evidence>
<dbReference type="PANTHER" id="PTHR37812">
    <property type="entry name" value="MU-LIKE PROPHAGE FLUMU PROTEIN C"/>
    <property type="match status" value="1"/>
</dbReference>
<sequence length="102" mass="11754">MGLIEDDIQLEDLPEELRDMADIIGFDDVLALVRNYGGAAVYINEWETVARGARNRRIRKDFNGVNYKELAREHKLTVSAIRQILDEGKESRSKQEQMGLFE</sequence>
<feature type="domain" description="Mor transcription activator" evidence="1">
    <location>
        <begin position="18"/>
        <end position="100"/>
    </location>
</feature>
<dbReference type="InterPro" id="IPR009057">
    <property type="entry name" value="Homeodomain-like_sf"/>
</dbReference>
<organism evidence="2">
    <name type="scientific">uncultured Desulfobacterium sp</name>
    <dbReference type="NCBI Taxonomy" id="201089"/>
    <lineage>
        <taxon>Bacteria</taxon>
        <taxon>Pseudomonadati</taxon>
        <taxon>Thermodesulfobacteriota</taxon>
        <taxon>Desulfobacteria</taxon>
        <taxon>Desulfobacterales</taxon>
        <taxon>Desulfobacteriaceae</taxon>
        <taxon>Desulfobacterium</taxon>
        <taxon>environmental samples</taxon>
    </lineage>
</organism>
<dbReference type="AlphaFoldDB" id="A0A445MWD7"/>
<dbReference type="Gene3D" id="1.10.10.60">
    <property type="entry name" value="Homeodomain-like"/>
    <property type="match status" value="1"/>
</dbReference>
<dbReference type="EMBL" id="OJIN01000109">
    <property type="protein sequence ID" value="SPD73796.1"/>
    <property type="molecule type" value="Genomic_DNA"/>
</dbReference>
<gene>
    <name evidence="2" type="ORF">PITCH_A1970015</name>
</gene>
<dbReference type="PANTHER" id="PTHR37812:SF1">
    <property type="entry name" value="MU-LIKE PROPHAGE FLUMU PROTEIN C"/>
    <property type="match status" value="1"/>
</dbReference>
<protein>
    <recommendedName>
        <fullName evidence="1">Mor transcription activator domain-containing protein</fullName>
    </recommendedName>
</protein>
<dbReference type="SUPFAM" id="SSF46689">
    <property type="entry name" value="Homeodomain-like"/>
    <property type="match status" value="1"/>
</dbReference>
<dbReference type="Pfam" id="PF08765">
    <property type="entry name" value="Mor"/>
    <property type="match status" value="1"/>
</dbReference>
<dbReference type="InterPro" id="IPR014875">
    <property type="entry name" value="Mor_transcription_activator"/>
</dbReference>
<dbReference type="InterPro" id="IPR052411">
    <property type="entry name" value="c-mor_Regulatory_Protein"/>
</dbReference>
<reference evidence="2" key="1">
    <citation type="submission" date="2018-01" db="EMBL/GenBank/DDBJ databases">
        <authorList>
            <person name="Regsiter A."/>
            <person name="William W."/>
        </authorList>
    </citation>
    <scope>NUCLEOTIDE SEQUENCE</scope>
    <source>
        <strain evidence="2">TRIP AH-1</strain>
    </source>
</reference>
<name>A0A445MWD7_9BACT</name>
<accession>A0A445MWD7</accession>
<evidence type="ECO:0000313" key="2">
    <source>
        <dbReference type="EMBL" id="SPD73796.1"/>
    </source>
</evidence>